<dbReference type="AlphaFoldDB" id="A0A3A1WF23"/>
<protein>
    <submittedName>
        <fullName evidence="1">Acyl-CoA dehydrogenase</fullName>
    </submittedName>
</protein>
<dbReference type="Gene3D" id="2.40.110.10">
    <property type="entry name" value="Butyryl-CoA Dehydrogenase, subunit A, domain 2"/>
    <property type="match status" value="1"/>
</dbReference>
<sequence>MLKVLSAIGGRDLSAARLLEGHLNSLQLVALYGDAGQQARVLEAVRGGGLLGVWGADALVPLRFEKGAVRPRRLEGAKRYASGAGTVGLAIVPVDEDGALHLLLLDTGDATRVDLSSWDHRGMRATASGTYDFTGMEVGSGDVLGQPDDYRREPFFVGGIWRCAAAQLGAIEAIVAGMTRELFGSGRDAHPLQMARIGEAIREARTARLWVEDAAKQVETCAPDMQKADIDRVVAYSAYARLATEAAAMKVIDLAERAIGLGSFAIGHPVEALTRDLAVYIRQANPDAVLLGHGRVLARDLLE</sequence>
<proteinExistence type="predicted"/>
<dbReference type="InterPro" id="IPR046373">
    <property type="entry name" value="Acyl-CoA_Oxase/DH_mid-dom_sf"/>
</dbReference>
<dbReference type="InterPro" id="IPR009100">
    <property type="entry name" value="AcylCoA_DH/oxidase_NM_dom_sf"/>
</dbReference>
<reference evidence="2" key="1">
    <citation type="submission" date="2018-09" db="EMBL/GenBank/DDBJ databases">
        <authorList>
            <person name="Tuo L."/>
        </authorList>
    </citation>
    <scope>NUCLEOTIDE SEQUENCE [LARGE SCALE GENOMIC DNA]</scope>
    <source>
        <strain evidence="2">M2BS4Y-1</strain>
    </source>
</reference>
<dbReference type="EMBL" id="QYRN01000011">
    <property type="protein sequence ID" value="RIX98178.1"/>
    <property type="molecule type" value="Genomic_DNA"/>
</dbReference>
<dbReference type="Gene3D" id="1.20.140.10">
    <property type="entry name" value="Butyryl-CoA Dehydrogenase, subunit A, domain 3"/>
    <property type="match status" value="1"/>
</dbReference>
<dbReference type="GO" id="GO:0016627">
    <property type="term" value="F:oxidoreductase activity, acting on the CH-CH group of donors"/>
    <property type="evidence" value="ECO:0007669"/>
    <property type="project" value="InterPro"/>
</dbReference>
<accession>A0A3A1WF23</accession>
<keyword evidence="2" id="KW-1185">Reference proteome</keyword>
<dbReference type="Proteomes" id="UP000265750">
    <property type="component" value="Unassembled WGS sequence"/>
</dbReference>
<comment type="caution">
    <text evidence="1">The sequence shown here is derived from an EMBL/GenBank/DDBJ whole genome shotgun (WGS) entry which is preliminary data.</text>
</comment>
<organism evidence="1 2">
    <name type="scientific">Aureimonas flava</name>
    <dbReference type="NCBI Taxonomy" id="2320271"/>
    <lineage>
        <taxon>Bacteria</taxon>
        <taxon>Pseudomonadati</taxon>
        <taxon>Pseudomonadota</taxon>
        <taxon>Alphaproteobacteria</taxon>
        <taxon>Hyphomicrobiales</taxon>
        <taxon>Aurantimonadaceae</taxon>
        <taxon>Aureimonas</taxon>
    </lineage>
</organism>
<dbReference type="SUPFAM" id="SSF47203">
    <property type="entry name" value="Acyl-CoA dehydrogenase C-terminal domain-like"/>
    <property type="match status" value="1"/>
</dbReference>
<name>A0A3A1WF23_9HYPH</name>
<dbReference type="SUPFAM" id="SSF56645">
    <property type="entry name" value="Acyl-CoA dehydrogenase NM domain-like"/>
    <property type="match status" value="1"/>
</dbReference>
<dbReference type="InterPro" id="IPR036250">
    <property type="entry name" value="AcylCo_DH-like_C"/>
</dbReference>
<evidence type="ECO:0000313" key="1">
    <source>
        <dbReference type="EMBL" id="RIX98178.1"/>
    </source>
</evidence>
<evidence type="ECO:0000313" key="2">
    <source>
        <dbReference type="Proteomes" id="UP000265750"/>
    </source>
</evidence>
<gene>
    <name evidence="1" type="ORF">D3218_17490</name>
</gene>